<dbReference type="GO" id="GO:0005886">
    <property type="term" value="C:plasma membrane"/>
    <property type="evidence" value="ECO:0007669"/>
    <property type="project" value="UniProtKB-SubCell"/>
</dbReference>
<feature type="transmembrane region" description="Helical" evidence="7">
    <location>
        <begin position="15"/>
        <end position="36"/>
    </location>
</feature>
<dbReference type="EMBL" id="SADE01000003">
    <property type="protein sequence ID" value="RVU35173.1"/>
    <property type="molecule type" value="Genomic_DNA"/>
</dbReference>
<dbReference type="AlphaFoldDB" id="A0A437QKY0"/>
<accession>A0A437QKY0</accession>
<evidence type="ECO:0000256" key="1">
    <source>
        <dbReference type="ARBA" id="ARBA00004651"/>
    </source>
</evidence>
<keyword evidence="7" id="KW-0997">Cell inner membrane</keyword>
<evidence type="ECO:0000256" key="2">
    <source>
        <dbReference type="ARBA" id="ARBA00022448"/>
    </source>
</evidence>
<dbReference type="Proteomes" id="UP000287447">
    <property type="component" value="Unassembled WGS sequence"/>
</dbReference>
<keyword evidence="6 7" id="KW-0472">Membrane</keyword>
<comment type="caution">
    <text evidence="9">The sequence shown here is derived from an EMBL/GenBank/DDBJ whole genome shotgun (WGS) entry which is preliminary data.</text>
</comment>
<feature type="transmembrane region" description="Helical" evidence="7">
    <location>
        <begin position="43"/>
        <end position="60"/>
    </location>
</feature>
<organism evidence="9 10">
    <name type="scientific">Hwanghaeella grinnelliae</name>
    <dbReference type="NCBI Taxonomy" id="2500179"/>
    <lineage>
        <taxon>Bacteria</taxon>
        <taxon>Pseudomonadati</taxon>
        <taxon>Pseudomonadota</taxon>
        <taxon>Alphaproteobacteria</taxon>
        <taxon>Rhodospirillales</taxon>
        <taxon>Rhodospirillaceae</taxon>
        <taxon>Hwanghaeella</taxon>
    </lineage>
</organism>
<comment type="subunit">
    <text evidence="7">The complex comprises the extracytoplasmic solute receptor protein and the two transmembrane proteins.</text>
</comment>
<feature type="domain" description="Tripartite ATP-independent periplasmic transporters DctQ component" evidence="8">
    <location>
        <begin position="60"/>
        <end position="166"/>
    </location>
</feature>
<dbReference type="Pfam" id="PF04290">
    <property type="entry name" value="DctQ"/>
    <property type="match status" value="1"/>
</dbReference>
<dbReference type="GO" id="GO:0022857">
    <property type="term" value="F:transmembrane transporter activity"/>
    <property type="evidence" value="ECO:0007669"/>
    <property type="project" value="UniProtKB-UniRule"/>
</dbReference>
<keyword evidence="3" id="KW-1003">Cell membrane</keyword>
<evidence type="ECO:0000256" key="5">
    <source>
        <dbReference type="ARBA" id="ARBA00022989"/>
    </source>
</evidence>
<gene>
    <name evidence="9" type="ORF">EOI86_20355</name>
</gene>
<comment type="subcellular location">
    <subcellularLocation>
        <location evidence="7">Cell inner membrane</location>
        <topology evidence="7">Multi-pass membrane protein</topology>
    </subcellularLocation>
    <subcellularLocation>
        <location evidence="1">Cell membrane</location>
        <topology evidence="1">Multi-pass membrane protein</topology>
    </subcellularLocation>
</comment>
<name>A0A437QKY0_9PROT</name>
<keyword evidence="4 7" id="KW-0812">Transmembrane</keyword>
<feature type="transmembrane region" description="Helical" evidence="7">
    <location>
        <begin position="146"/>
        <end position="169"/>
    </location>
</feature>
<reference evidence="10" key="1">
    <citation type="submission" date="2019-01" db="EMBL/GenBank/DDBJ databases">
        <title>Gri0909 isolated from a small marine red alga.</title>
        <authorList>
            <person name="Kim J."/>
            <person name="Jeong S.E."/>
            <person name="Jeon C.O."/>
        </authorList>
    </citation>
    <scope>NUCLEOTIDE SEQUENCE [LARGE SCALE GENOMIC DNA]</scope>
    <source>
        <strain evidence="10">Gri0909</strain>
    </source>
</reference>
<sequence>MGATVYRAFHSVTRWLAYAGVISLMIAMGITIVDIVLRTASRAVNLVADTIGIEPVGWAIQGVVELVQLFIMGVAFAVLPFAFMQASHVSVDLVTAKLSARVQSFLRVVSAVIAVWFLVLIFRHGWEQMLNQIEYGDVSMTLAIPYSWFWAPLLTGIFMSIAATVLLVLANAAYAVTGRGGDLLTPHHSAPVE</sequence>
<dbReference type="InterPro" id="IPR055348">
    <property type="entry name" value="DctQ"/>
</dbReference>
<keyword evidence="5 7" id="KW-1133">Transmembrane helix</keyword>
<comment type="function">
    <text evidence="7">Part of the tripartite ATP-independent periplasmic (TRAP) transport system.</text>
</comment>
<dbReference type="RefSeq" id="WP_127767494.1">
    <property type="nucleotide sequence ID" value="NZ_SADE01000003.1"/>
</dbReference>
<evidence type="ECO:0000313" key="10">
    <source>
        <dbReference type="Proteomes" id="UP000287447"/>
    </source>
</evidence>
<evidence type="ECO:0000256" key="7">
    <source>
        <dbReference type="RuleBase" id="RU369079"/>
    </source>
</evidence>
<evidence type="ECO:0000259" key="8">
    <source>
        <dbReference type="Pfam" id="PF04290"/>
    </source>
</evidence>
<evidence type="ECO:0000256" key="6">
    <source>
        <dbReference type="ARBA" id="ARBA00023136"/>
    </source>
</evidence>
<keyword evidence="2 7" id="KW-0813">Transport</keyword>
<comment type="similarity">
    <text evidence="7">Belongs to the TRAP transporter small permease family.</text>
</comment>
<dbReference type="OrthoDB" id="7363060at2"/>
<evidence type="ECO:0000256" key="4">
    <source>
        <dbReference type="ARBA" id="ARBA00022692"/>
    </source>
</evidence>
<evidence type="ECO:0000256" key="3">
    <source>
        <dbReference type="ARBA" id="ARBA00022475"/>
    </source>
</evidence>
<feature type="transmembrane region" description="Helical" evidence="7">
    <location>
        <begin position="105"/>
        <end position="126"/>
    </location>
</feature>
<comment type="caution">
    <text evidence="7">Lacks conserved residue(s) required for the propagation of feature annotation.</text>
</comment>
<evidence type="ECO:0000313" key="9">
    <source>
        <dbReference type="EMBL" id="RVU35173.1"/>
    </source>
</evidence>
<keyword evidence="10" id="KW-1185">Reference proteome</keyword>
<protein>
    <recommendedName>
        <fullName evidence="7">TRAP transporter small permease protein</fullName>
    </recommendedName>
</protein>
<proteinExistence type="inferred from homology"/>
<feature type="transmembrane region" description="Helical" evidence="7">
    <location>
        <begin position="66"/>
        <end position="84"/>
    </location>
</feature>